<dbReference type="GO" id="GO:0006164">
    <property type="term" value="P:purine nucleotide biosynthetic process"/>
    <property type="evidence" value="ECO:0007669"/>
    <property type="project" value="TreeGrafter"/>
</dbReference>
<dbReference type="GO" id="GO:0005737">
    <property type="term" value="C:cytoplasm"/>
    <property type="evidence" value="ECO:0007669"/>
    <property type="project" value="TreeGrafter"/>
</dbReference>
<dbReference type="SMART" id="SM01400">
    <property type="entry name" value="Pribosyltran_N"/>
    <property type="match status" value="1"/>
</dbReference>
<dbReference type="GO" id="GO:0006015">
    <property type="term" value="P:5-phosphoribose 1-diphosphate biosynthetic process"/>
    <property type="evidence" value="ECO:0007669"/>
    <property type="project" value="TreeGrafter"/>
</dbReference>
<dbReference type="Pfam" id="PF13793">
    <property type="entry name" value="Pribosyltran_N"/>
    <property type="match status" value="1"/>
</dbReference>
<dbReference type="GO" id="GO:0005524">
    <property type="term" value="F:ATP binding"/>
    <property type="evidence" value="ECO:0007669"/>
    <property type="project" value="TreeGrafter"/>
</dbReference>
<comment type="similarity">
    <text evidence="1">Belongs to the ribose-phosphate pyrophosphokinase family.</text>
</comment>
<dbReference type="SUPFAM" id="SSF53271">
    <property type="entry name" value="PRTase-like"/>
    <property type="match status" value="2"/>
</dbReference>
<dbReference type="InterPro" id="IPR029099">
    <property type="entry name" value="Pribosyltran_N"/>
</dbReference>
<dbReference type="InterPro" id="IPR000836">
    <property type="entry name" value="PRTase_dom"/>
</dbReference>
<evidence type="ECO:0000313" key="4">
    <source>
        <dbReference type="EMBL" id="KAI6647028.1"/>
    </source>
</evidence>
<keyword evidence="2" id="KW-0545">Nucleotide biosynthesis</keyword>
<dbReference type="CDD" id="cd06223">
    <property type="entry name" value="PRTases_typeI"/>
    <property type="match status" value="1"/>
</dbReference>
<dbReference type="PANTHER" id="PTHR10210">
    <property type="entry name" value="RIBOSE-PHOSPHATE DIPHOSPHOKINASE FAMILY MEMBER"/>
    <property type="match status" value="1"/>
</dbReference>
<protein>
    <submittedName>
        <fullName evidence="4">Phosphoribosyl pyrophosphate synthase-associated protein 2</fullName>
    </submittedName>
</protein>
<name>A0AAV7JE12_9METZ</name>
<comment type="caution">
    <text evidence="4">The sequence shown here is derived from an EMBL/GenBank/DDBJ whole genome shotgun (WGS) entry which is preliminary data.</text>
</comment>
<dbReference type="AlphaFoldDB" id="A0AAV7JE12"/>
<dbReference type="GO" id="GO:0004749">
    <property type="term" value="F:ribose phosphate diphosphokinase activity"/>
    <property type="evidence" value="ECO:0007669"/>
    <property type="project" value="TreeGrafter"/>
</dbReference>
<dbReference type="InterPro" id="IPR029057">
    <property type="entry name" value="PRTase-like"/>
</dbReference>
<dbReference type="InterPro" id="IPR005946">
    <property type="entry name" value="Rib-P_diPkinase"/>
</dbReference>
<dbReference type="NCBIfam" id="TIGR01251">
    <property type="entry name" value="ribP_PPkin"/>
    <property type="match status" value="1"/>
</dbReference>
<organism evidence="4 5">
    <name type="scientific">Oopsacas minuta</name>
    <dbReference type="NCBI Taxonomy" id="111878"/>
    <lineage>
        <taxon>Eukaryota</taxon>
        <taxon>Metazoa</taxon>
        <taxon>Porifera</taxon>
        <taxon>Hexactinellida</taxon>
        <taxon>Hexasterophora</taxon>
        <taxon>Lyssacinosida</taxon>
        <taxon>Leucopsacidae</taxon>
        <taxon>Oopsacas</taxon>
    </lineage>
</organism>
<evidence type="ECO:0000256" key="1">
    <source>
        <dbReference type="ARBA" id="ARBA00006478"/>
    </source>
</evidence>
<dbReference type="PANTHER" id="PTHR10210:SF53">
    <property type="entry name" value="GH23275P"/>
    <property type="match status" value="1"/>
</dbReference>
<dbReference type="EMBL" id="JAKMXF010000347">
    <property type="protein sequence ID" value="KAI6647028.1"/>
    <property type="molecule type" value="Genomic_DNA"/>
</dbReference>
<feature type="domain" description="Ribose-phosphate pyrophosphokinase N-terminal" evidence="3">
    <location>
        <begin position="14"/>
        <end position="129"/>
    </location>
</feature>
<keyword evidence="5" id="KW-1185">Reference proteome</keyword>
<evidence type="ECO:0000313" key="5">
    <source>
        <dbReference type="Proteomes" id="UP001165289"/>
    </source>
</evidence>
<dbReference type="FunFam" id="3.40.50.2020:FF:000014">
    <property type="entry name" value="Ribose-phosphate pyrophosphokinase 1"/>
    <property type="match status" value="1"/>
</dbReference>
<dbReference type="Pfam" id="PF14572">
    <property type="entry name" value="Pribosyl_synth"/>
    <property type="match status" value="1"/>
</dbReference>
<sequence length="364" mass="40075">MLRFSDESRPHSFILLEGSSHPELSNRIAKRIGHPVTIVEASIQDTGETLIDHIPHSLNGKDVFILQTASGNINDSLMELLMLCYASKTAGARRIIGVVPCLHYALQSKMRKRSSIPAKLVASMMCKAGLTHLITSDLRDREVQGFFSVPVDNLRCSPFLIQYLSEQVNLIISESVVVARNPNVTKRASSYAERLGTRIAVIHGHLNIMAEAHDMVDGRSSPPPITLFASPPKRIFSSRVVLDKQLLPLTLIGNVEGKTAILIDDHLDEVDSVVAAAALLREKGAVRVIVVGTHGIMSANSPEKLQASLIDEIIVTNTLPQFEHQAKCDKIKVVDVSLLLSEAIRRIHFGESMSYLFRNVPMED</sequence>
<proteinExistence type="inferred from homology"/>
<dbReference type="GO" id="GO:0000287">
    <property type="term" value="F:magnesium ion binding"/>
    <property type="evidence" value="ECO:0007669"/>
    <property type="project" value="InterPro"/>
</dbReference>
<reference evidence="4 5" key="1">
    <citation type="journal article" date="2023" name="BMC Biol.">
        <title>The compact genome of the sponge Oopsacas minuta (Hexactinellida) is lacking key metazoan core genes.</title>
        <authorList>
            <person name="Santini S."/>
            <person name="Schenkelaars Q."/>
            <person name="Jourda C."/>
            <person name="Duchesne M."/>
            <person name="Belahbib H."/>
            <person name="Rocher C."/>
            <person name="Selva M."/>
            <person name="Riesgo A."/>
            <person name="Vervoort M."/>
            <person name="Leys S.P."/>
            <person name="Kodjabachian L."/>
            <person name="Le Bivic A."/>
            <person name="Borchiellini C."/>
            <person name="Claverie J.M."/>
            <person name="Renard E."/>
        </authorList>
    </citation>
    <scope>NUCLEOTIDE SEQUENCE [LARGE SCALE GENOMIC DNA]</scope>
    <source>
        <strain evidence="4">SPO-2</strain>
    </source>
</reference>
<dbReference type="Gene3D" id="3.40.50.2020">
    <property type="match status" value="2"/>
</dbReference>
<evidence type="ECO:0000259" key="3">
    <source>
        <dbReference type="Pfam" id="PF13793"/>
    </source>
</evidence>
<dbReference type="Proteomes" id="UP001165289">
    <property type="component" value="Unassembled WGS sequence"/>
</dbReference>
<dbReference type="GO" id="GO:0002189">
    <property type="term" value="C:ribose phosphate diphosphokinase complex"/>
    <property type="evidence" value="ECO:0007669"/>
    <property type="project" value="TreeGrafter"/>
</dbReference>
<gene>
    <name evidence="4" type="ORF">LOD99_8952</name>
</gene>
<evidence type="ECO:0000256" key="2">
    <source>
        <dbReference type="ARBA" id="ARBA00022727"/>
    </source>
</evidence>
<accession>A0AAV7JE12</accession>